<accession>A0A124G7L6</accession>
<dbReference type="AlphaFoldDB" id="A0A124G7L6"/>
<gene>
    <name evidence="2" type="ORF">ADL12_39665</name>
</gene>
<sequence>MTIEITHTRRDGTLVEGTDKGDGSAEILRMRDYGWRRSVPFKWSRYLGCWYLPHSRDKQAVRPTIDLLAERLRKKDFEVSITINEDERRSFAEAEADRAERAEGRAERFGGYADNAAASSESLHGQARQMASSIPFGQPILVGHHSEQRDRNFRDRIHNTMGKGIAEGERASYWANREEASANYEKFRKNPPRTLRRIAKLEAELRRVEKWQKGESAGGFTRDIGNPETVAELERRNQELTEEIDYWQQIIKKAEEDGFKVWSRADFKRGDFARAHGRWFEVLRVNPKSVTVPSILNVHSKIVTKENSAFRDMTHTVPYDEVFGRKSAEEMAAALVTAGDS</sequence>
<comment type="caution">
    <text evidence="2">The sequence shown here is derived from an EMBL/GenBank/DDBJ whole genome shotgun (WGS) entry which is preliminary data.</text>
</comment>
<evidence type="ECO:0000313" key="2">
    <source>
        <dbReference type="EMBL" id="KUL23200.1"/>
    </source>
</evidence>
<evidence type="ECO:0000313" key="3">
    <source>
        <dbReference type="Proteomes" id="UP000053923"/>
    </source>
</evidence>
<organism evidence="2 3">
    <name type="scientific">Streptomyces regalis</name>
    <dbReference type="NCBI Taxonomy" id="68262"/>
    <lineage>
        <taxon>Bacteria</taxon>
        <taxon>Bacillati</taxon>
        <taxon>Actinomycetota</taxon>
        <taxon>Actinomycetes</taxon>
        <taxon>Kitasatosporales</taxon>
        <taxon>Streptomycetaceae</taxon>
        <taxon>Streptomyces</taxon>
    </lineage>
</organism>
<dbReference type="Proteomes" id="UP000053923">
    <property type="component" value="Unassembled WGS sequence"/>
</dbReference>
<protein>
    <recommendedName>
        <fullName evidence="4">DUF3560 domain-containing protein</fullName>
    </recommendedName>
</protein>
<keyword evidence="1" id="KW-0175">Coiled coil</keyword>
<reference evidence="3" key="1">
    <citation type="submission" date="2015-10" db="EMBL/GenBank/DDBJ databases">
        <authorList>
            <person name="Ju K.-S."/>
            <person name="Doroghazi J.R."/>
            <person name="Metcalf W.W."/>
        </authorList>
    </citation>
    <scope>NUCLEOTIDE SEQUENCE [LARGE SCALE GENOMIC DNA]</scope>
    <source>
        <strain evidence="3">NRRL 3151</strain>
    </source>
</reference>
<dbReference type="Pfam" id="PF12083">
    <property type="entry name" value="DUF3560"/>
    <property type="match status" value="1"/>
</dbReference>
<dbReference type="RefSeq" id="WP_062712459.1">
    <property type="nucleotide sequence ID" value="NZ_LLZG01000388.1"/>
</dbReference>
<dbReference type="OrthoDB" id="9803716at2"/>
<feature type="coiled-coil region" evidence="1">
    <location>
        <begin position="230"/>
        <end position="257"/>
    </location>
</feature>
<proteinExistence type="predicted"/>
<evidence type="ECO:0008006" key="4">
    <source>
        <dbReference type="Google" id="ProtNLM"/>
    </source>
</evidence>
<dbReference type="EMBL" id="LLZG01000388">
    <property type="protein sequence ID" value="KUL23200.1"/>
    <property type="molecule type" value="Genomic_DNA"/>
</dbReference>
<dbReference type="InterPro" id="IPR021944">
    <property type="entry name" value="DUF3560"/>
</dbReference>
<keyword evidence="3" id="KW-1185">Reference proteome</keyword>
<name>A0A124G7L6_9ACTN</name>
<evidence type="ECO:0000256" key="1">
    <source>
        <dbReference type="SAM" id="Coils"/>
    </source>
</evidence>